<sequence>MADSRRREYGSQTYRPPTHRPETPPGPRYEFHSSTHDRNRSRSRSHNHDSYSRHPRVEISPSRESRPASYRDDWRQPHRAPLPRPETPPGPRYRFRSSPDNRKRSRSRSPNHDSRSLHHGRKRSRSRYRVHHSHGLHPGGVIPPSGEPMPSFQDPIPPSGYALPHSRARQEPAFFSASPFPVQGVILGLSSASLRVNDYCDPNLVQQLRFPFLGKTPNDRFALDSQGRFSFYGRHQFREIYNVAQSLTYQGTSMYYLHGTLGSGKSHILAALTCLLMKEGHRVVYIPDCRALLLDLFGYLQFALVLAYCAPSDKVAREYLEDCKTIEELTTFCVKASSDHRLLFIVDQANVLDPEDESADRITLASKRDARSLLDRITARHLKLASATANYAHGIADQLRQTGERRLHMYGGLTEVNTSYCLFNLSGIRIFRVH</sequence>
<dbReference type="SUPFAM" id="SSF52540">
    <property type="entry name" value="P-loop containing nucleoside triphosphate hydrolases"/>
    <property type="match status" value="1"/>
</dbReference>
<feature type="compositionally biased region" description="Basic residues" evidence="1">
    <location>
        <begin position="117"/>
        <end position="135"/>
    </location>
</feature>
<protein>
    <submittedName>
        <fullName evidence="2">Uncharacterized protein</fullName>
    </submittedName>
</protein>
<feature type="region of interest" description="Disordered" evidence="1">
    <location>
        <begin position="1"/>
        <end position="159"/>
    </location>
</feature>
<keyword evidence="3" id="KW-1185">Reference proteome</keyword>
<name>A0A3N4LB02_9PEZI</name>
<organism evidence="2 3">
    <name type="scientific">Terfezia boudieri ATCC MYA-4762</name>
    <dbReference type="NCBI Taxonomy" id="1051890"/>
    <lineage>
        <taxon>Eukaryota</taxon>
        <taxon>Fungi</taxon>
        <taxon>Dikarya</taxon>
        <taxon>Ascomycota</taxon>
        <taxon>Pezizomycotina</taxon>
        <taxon>Pezizomycetes</taxon>
        <taxon>Pezizales</taxon>
        <taxon>Pezizaceae</taxon>
        <taxon>Terfezia</taxon>
    </lineage>
</organism>
<dbReference type="Gene3D" id="3.40.50.300">
    <property type="entry name" value="P-loop containing nucleotide triphosphate hydrolases"/>
    <property type="match status" value="1"/>
</dbReference>
<dbReference type="InParanoid" id="A0A3N4LB02"/>
<dbReference type="STRING" id="1051890.A0A3N4LB02"/>
<gene>
    <name evidence="2" type="ORF">L211DRAFT_576338</name>
</gene>
<reference evidence="2 3" key="1">
    <citation type="journal article" date="2018" name="Nat. Ecol. Evol.">
        <title>Pezizomycetes genomes reveal the molecular basis of ectomycorrhizal truffle lifestyle.</title>
        <authorList>
            <person name="Murat C."/>
            <person name="Payen T."/>
            <person name="Noel B."/>
            <person name="Kuo A."/>
            <person name="Morin E."/>
            <person name="Chen J."/>
            <person name="Kohler A."/>
            <person name="Krizsan K."/>
            <person name="Balestrini R."/>
            <person name="Da Silva C."/>
            <person name="Montanini B."/>
            <person name="Hainaut M."/>
            <person name="Levati E."/>
            <person name="Barry K.W."/>
            <person name="Belfiori B."/>
            <person name="Cichocki N."/>
            <person name="Clum A."/>
            <person name="Dockter R.B."/>
            <person name="Fauchery L."/>
            <person name="Guy J."/>
            <person name="Iotti M."/>
            <person name="Le Tacon F."/>
            <person name="Lindquist E.A."/>
            <person name="Lipzen A."/>
            <person name="Malagnac F."/>
            <person name="Mello A."/>
            <person name="Molinier V."/>
            <person name="Miyauchi S."/>
            <person name="Poulain J."/>
            <person name="Riccioni C."/>
            <person name="Rubini A."/>
            <person name="Sitrit Y."/>
            <person name="Splivallo R."/>
            <person name="Traeger S."/>
            <person name="Wang M."/>
            <person name="Zifcakova L."/>
            <person name="Wipf D."/>
            <person name="Zambonelli A."/>
            <person name="Paolocci F."/>
            <person name="Nowrousian M."/>
            <person name="Ottonello S."/>
            <person name="Baldrian P."/>
            <person name="Spatafora J.W."/>
            <person name="Henrissat B."/>
            <person name="Nagy L.G."/>
            <person name="Aury J.M."/>
            <person name="Wincker P."/>
            <person name="Grigoriev I.V."/>
            <person name="Bonfante P."/>
            <person name="Martin F.M."/>
        </authorList>
    </citation>
    <scope>NUCLEOTIDE SEQUENCE [LARGE SCALE GENOMIC DNA]</scope>
    <source>
        <strain evidence="2 3">ATCC MYA-4762</strain>
    </source>
</reference>
<proteinExistence type="predicted"/>
<feature type="compositionally biased region" description="Basic and acidic residues" evidence="1">
    <location>
        <begin position="29"/>
        <end position="76"/>
    </location>
</feature>
<accession>A0A3N4LB02</accession>
<evidence type="ECO:0000256" key="1">
    <source>
        <dbReference type="SAM" id="MobiDB-lite"/>
    </source>
</evidence>
<dbReference type="InterPro" id="IPR027417">
    <property type="entry name" value="P-loop_NTPase"/>
</dbReference>
<feature type="compositionally biased region" description="Pro residues" evidence="1">
    <location>
        <begin position="80"/>
        <end position="91"/>
    </location>
</feature>
<dbReference type="OrthoDB" id="3171351at2759"/>
<evidence type="ECO:0000313" key="2">
    <source>
        <dbReference type="EMBL" id="RPB20043.1"/>
    </source>
</evidence>
<dbReference type="AlphaFoldDB" id="A0A3N4LB02"/>
<dbReference type="Proteomes" id="UP000267821">
    <property type="component" value="Unassembled WGS sequence"/>
</dbReference>
<evidence type="ECO:0000313" key="3">
    <source>
        <dbReference type="Proteomes" id="UP000267821"/>
    </source>
</evidence>
<dbReference type="EMBL" id="ML121578">
    <property type="protein sequence ID" value="RPB20043.1"/>
    <property type="molecule type" value="Genomic_DNA"/>
</dbReference>